<dbReference type="EMBL" id="SGJD01002292">
    <property type="protein sequence ID" value="KAB0396047.1"/>
    <property type="molecule type" value="Genomic_DNA"/>
</dbReference>
<evidence type="ECO:0000313" key="1">
    <source>
        <dbReference type="EMBL" id="KAB0396047.1"/>
    </source>
</evidence>
<reference evidence="1 2" key="1">
    <citation type="journal article" date="2019" name="PLoS ONE">
        <title>Genomic analyses reveal an absence of contemporary introgressive admixture between fin whales and blue whales, despite known hybrids.</title>
        <authorList>
            <person name="Westbury M.V."/>
            <person name="Petersen B."/>
            <person name="Lorenzen E.D."/>
        </authorList>
    </citation>
    <scope>NUCLEOTIDE SEQUENCE [LARGE SCALE GENOMIC DNA]</scope>
    <source>
        <strain evidence="1">FinWhale-01</strain>
    </source>
</reference>
<accession>A0A643C748</accession>
<gene>
    <name evidence="1" type="ORF">E2I00_012927</name>
</gene>
<comment type="caution">
    <text evidence="1">The sequence shown here is derived from an EMBL/GenBank/DDBJ whole genome shotgun (WGS) entry which is preliminary data.</text>
</comment>
<organism evidence="1 2">
    <name type="scientific">Balaenoptera physalus</name>
    <name type="common">Fin whale</name>
    <name type="synonym">Balaena physalus</name>
    <dbReference type="NCBI Taxonomy" id="9770"/>
    <lineage>
        <taxon>Eukaryota</taxon>
        <taxon>Metazoa</taxon>
        <taxon>Chordata</taxon>
        <taxon>Craniata</taxon>
        <taxon>Vertebrata</taxon>
        <taxon>Euteleostomi</taxon>
        <taxon>Mammalia</taxon>
        <taxon>Eutheria</taxon>
        <taxon>Laurasiatheria</taxon>
        <taxon>Artiodactyla</taxon>
        <taxon>Whippomorpha</taxon>
        <taxon>Cetacea</taxon>
        <taxon>Mysticeti</taxon>
        <taxon>Balaenopteridae</taxon>
        <taxon>Balaenoptera</taxon>
    </lineage>
</organism>
<proteinExistence type="predicted"/>
<protein>
    <submittedName>
        <fullName evidence="1">Uncharacterized protein</fullName>
    </submittedName>
</protein>
<dbReference type="Proteomes" id="UP000437017">
    <property type="component" value="Unassembled WGS sequence"/>
</dbReference>
<evidence type="ECO:0000313" key="2">
    <source>
        <dbReference type="Proteomes" id="UP000437017"/>
    </source>
</evidence>
<name>A0A643C748_BALPH</name>
<keyword evidence="2" id="KW-1185">Reference proteome</keyword>
<dbReference type="AlphaFoldDB" id="A0A643C748"/>
<sequence length="19" mass="2232">MRCSSRPSCSRSSLWLLDF</sequence>